<dbReference type="EMBL" id="GBRH01188287">
    <property type="protein sequence ID" value="JAE09609.1"/>
    <property type="molecule type" value="Transcribed_RNA"/>
</dbReference>
<sequence>MLHIYRDMASSYNSYIKHITFQQNHHQQASASANRLADLSTAPKRTRIRTLSCRLHINT</sequence>
<proteinExistence type="predicted"/>
<accession>A0A0A9FEJ0</accession>
<evidence type="ECO:0000313" key="1">
    <source>
        <dbReference type="EMBL" id="JAE09609.1"/>
    </source>
</evidence>
<protein>
    <submittedName>
        <fullName evidence="1">Uncharacterized protein</fullName>
    </submittedName>
</protein>
<organism evidence="1">
    <name type="scientific">Arundo donax</name>
    <name type="common">Giant reed</name>
    <name type="synonym">Donax arundinaceus</name>
    <dbReference type="NCBI Taxonomy" id="35708"/>
    <lineage>
        <taxon>Eukaryota</taxon>
        <taxon>Viridiplantae</taxon>
        <taxon>Streptophyta</taxon>
        <taxon>Embryophyta</taxon>
        <taxon>Tracheophyta</taxon>
        <taxon>Spermatophyta</taxon>
        <taxon>Magnoliopsida</taxon>
        <taxon>Liliopsida</taxon>
        <taxon>Poales</taxon>
        <taxon>Poaceae</taxon>
        <taxon>PACMAD clade</taxon>
        <taxon>Arundinoideae</taxon>
        <taxon>Arundineae</taxon>
        <taxon>Arundo</taxon>
    </lineage>
</organism>
<reference evidence="1" key="2">
    <citation type="journal article" date="2015" name="Data Brief">
        <title>Shoot transcriptome of the giant reed, Arundo donax.</title>
        <authorList>
            <person name="Barrero R.A."/>
            <person name="Guerrero F.D."/>
            <person name="Moolhuijzen P."/>
            <person name="Goolsby J.A."/>
            <person name="Tidwell J."/>
            <person name="Bellgard S.E."/>
            <person name="Bellgard M.I."/>
        </authorList>
    </citation>
    <scope>NUCLEOTIDE SEQUENCE</scope>
    <source>
        <tissue evidence="1">Shoot tissue taken approximately 20 cm above the soil surface</tissue>
    </source>
</reference>
<reference evidence="1" key="1">
    <citation type="submission" date="2014-09" db="EMBL/GenBank/DDBJ databases">
        <authorList>
            <person name="Magalhaes I.L.F."/>
            <person name="Oliveira U."/>
            <person name="Santos F.R."/>
            <person name="Vidigal T.H.D.A."/>
            <person name="Brescovit A.D."/>
            <person name="Santos A.J."/>
        </authorList>
    </citation>
    <scope>NUCLEOTIDE SEQUENCE</scope>
    <source>
        <tissue evidence="1">Shoot tissue taken approximately 20 cm above the soil surface</tissue>
    </source>
</reference>
<dbReference type="AlphaFoldDB" id="A0A0A9FEJ0"/>
<name>A0A0A9FEJ0_ARUDO</name>